<keyword evidence="2" id="KW-1133">Transmembrane helix</keyword>
<keyword evidence="2" id="KW-0812">Transmembrane</keyword>
<gene>
    <name evidence="3" type="ORF">V5J35_001950</name>
</gene>
<reference evidence="3 4" key="1">
    <citation type="submission" date="2024-06" db="EMBL/GenBank/DDBJ databases">
        <title>Genomic Encyclopedia of Type Strains, Phase V (KMG-V): Genome sequencing to study the core and pangenomes of soil and plant-associated prokaryotes.</title>
        <authorList>
            <person name="Whitman W."/>
        </authorList>
    </citation>
    <scope>NUCLEOTIDE SEQUENCE [LARGE SCALE GENOMIC DNA]</scope>
    <source>
        <strain evidence="3 4">NE40</strain>
    </source>
</reference>
<comment type="caution">
    <text evidence="3">The sequence shown here is derived from an EMBL/GenBank/DDBJ whole genome shotgun (WGS) entry which is preliminary data.</text>
</comment>
<evidence type="ECO:0000313" key="4">
    <source>
        <dbReference type="Proteomes" id="UP001549366"/>
    </source>
</evidence>
<dbReference type="EMBL" id="JBEWTB010000002">
    <property type="protein sequence ID" value="MET4756758.1"/>
    <property type="molecule type" value="Genomic_DNA"/>
</dbReference>
<protein>
    <submittedName>
        <fullName evidence="3">Uncharacterized protein</fullName>
    </submittedName>
</protein>
<keyword evidence="2" id="KW-0472">Membrane</keyword>
<organism evidence="3 4">
    <name type="scientific">Endozoicomonas lisbonensis</name>
    <dbReference type="NCBI Taxonomy" id="3120522"/>
    <lineage>
        <taxon>Bacteria</taxon>
        <taxon>Pseudomonadati</taxon>
        <taxon>Pseudomonadota</taxon>
        <taxon>Gammaproteobacteria</taxon>
        <taxon>Oceanospirillales</taxon>
        <taxon>Endozoicomonadaceae</taxon>
        <taxon>Endozoicomonas</taxon>
    </lineage>
</organism>
<evidence type="ECO:0000256" key="2">
    <source>
        <dbReference type="SAM" id="Phobius"/>
    </source>
</evidence>
<sequence>MHRFRAGSHSDARPSPALPPLSNPNSRELEVSEYQTWKGHLVSALASLSRGVKRLLFGKPSADRALGLYDSFCKEAWSRIPDEFHRNIKDYEIACVMHLHGIGEVQRKTINDQKHEVLAGGSRSVRPNILEAIKADIDLSSTELAYRFLSQDRSLPTGFLERALIPHFVDTVVRHYRVDRETAEDVVAEIADSQELRKDRDITFERILEVKNRIRWHFSEPSAPERAQMDYPDKPAGFMEFDRRSPASTPPGLERPGNTRYELDREDKQYIRTVVDNGKGIKIPRHDLLNRLKRKALRNKKEALIGTLGTLFSTFFLGVGSGGMAAVLNLVYYFGYYALWSGITHAVRMVRALKAIQKMQMSGDFKLDGSEFDFISELDEKKFRVFMRSLRYICSHETLARIYNAYAELEKDAQARLAMNPDAHTLDDLIKLEEGRARYLHRRENVRKAFRLYDILYTTVTADLGRMDREWENSVSDLWDARFARMNPARREALFNRAANDPRVTERAFHLVTNKSDWLKSIFPQLSKKSGVPAVQRQQTLEEYQQIIDQEMPELASNGNDREMLNRHAETAAHVAKDGVGLYMLKLIKDTVNSTLTHGLKLGWSSIQGAPRLEVMPLMPKPSFEGLATFGFFFTVDFVLEQVNTRINKHRFEAIKKGKKAKTGFGPWQRFRTGREEVNTTRRLAKDKLPDFVEKVLKLHKYHKELMDEMKLQKELSDKNPYARPYEYMDEYEAAIMILKRKKYEFWVREMMAGAVGELHRSIQTKTQYLDSRMADIIAGE</sequence>
<proteinExistence type="predicted"/>
<evidence type="ECO:0000256" key="1">
    <source>
        <dbReference type="SAM" id="MobiDB-lite"/>
    </source>
</evidence>
<feature type="region of interest" description="Disordered" evidence="1">
    <location>
        <begin position="241"/>
        <end position="260"/>
    </location>
</feature>
<accession>A0ABV2SG64</accession>
<evidence type="ECO:0000313" key="3">
    <source>
        <dbReference type="EMBL" id="MET4756758.1"/>
    </source>
</evidence>
<keyword evidence="4" id="KW-1185">Reference proteome</keyword>
<name>A0ABV2SG64_9GAMM</name>
<feature type="transmembrane region" description="Helical" evidence="2">
    <location>
        <begin position="303"/>
        <end position="324"/>
    </location>
</feature>
<feature type="region of interest" description="Disordered" evidence="1">
    <location>
        <begin position="1"/>
        <end position="26"/>
    </location>
</feature>
<dbReference type="Proteomes" id="UP001549366">
    <property type="component" value="Unassembled WGS sequence"/>
</dbReference>
<dbReference type="RefSeq" id="WP_354011068.1">
    <property type="nucleotide sequence ID" value="NZ_JBEWTA010000001.1"/>
</dbReference>